<dbReference type="GO" id="GO:0016226">
    <property type="term" value="P:iron-sulfur cluster assembly"/>
    <property type="evidence" value="ECO:0007669"/>
    <property type="project" value="InterPro"/>
</dbReference>
<evidence type="ECO:0000259" key="1">
    <source>
        <dbReference type="Pfam" id="PF05347"/>
    </source>
</evidence>
<proteinExistence type="predicted"/>
<sequence>MASRISSPSRSDILSLFRSLLRTAGYLSDSNVREHTKRRAIDGFRQNRNLSDPSSIASAFSEGKSRLEVADFQVILCNFARTKKQVFHGTVLEQQYHVVGRDLPLTRFMKIGNIGDLKDYRASIR</sequence>
<protein>
    <submittedName>
        <fullName evidence="2">LYR motif-containing protein 4B</fullName>
    </submittedName>
</protein>
<gene>
    <name evidence="2" type="ORF">CKAN_01003700</name>
</gene>
<comment type="caution">
    <text evidence="2">The sequence shown here is derived from an EMBL/GenBank/DDBJ whole genome shotgun (WGS) entry which is preliminary data.</text>
</comment>
<dbReference type="PANTHER" id="PTHR47158">
    <property type="entry name" value="OS08G0239000 PROTEIN"/>
    <property type="match status" value="1"/>
</dbReference>
<dbReference type="PANTHER" id="PTHR47158:SF1">
    <property type="entry name" value="OS08G0239000 PROTEIN"/>
    <property type="match status" value="1"/>
</dbReference>
<reference evidence="2 3" key="1">
    <citation type="journal article" date="2019" name="Nat. Plants">
        <title>Stout camphor tree genome fills gaps in understanding of flowering plant genome evolution.</title>
        <authorList>
            <person name="Chaw S.M."/>
            <person name="Liu Y.C."/>
            <person name="Wu Y.W."/>
            <person name="Wang H.Y."/>
            <person name="Lin C.I."/>
            <person name="Wu C.S."/>
            <person name="Ke H.M."/>
            <person name="Chang L.Y."/>
            <person name="Hsu C.Y."/>
            <person name="Yang H.T."/>
            <person name="Sudianto E."/>
            <person name="Hsu M.H."/>
            <person name="Wu K.P."/>
            <person name="Wang L.N."/>
            <person name="Leebens-Mack J.H."/>
            <person name="Tsai I.J."/>
        </authorList>
    </citation>
    <scope>NUCLEOTIDE SEQUENCE [LARGE SCALE GENOMIC DNA]</scope>
    <source>
        <strain evidence="3">cv. Chaw 1501</strain>
        <tissue evidence="2">Young leaves</tissue>
    </source>
</reference>
<organism evidence="2 3">
    <name type="scientific">Cinnamomum micranthum f. kanehirae</name>
    <dbReference type="NCBI Taxonomy" id="337451"/>
    <lineage>
        <taxon>Eukaryota</taxon>
        <taxon>Viridiplantae</taxon>
        <taxon>Streptophyta</taxon>
        <taxon>Embryophyta</taxon>
        <taxon>Tracheophyta</taxon>
        <taxon>Spermatophyta</taxon>
        <taxon>Magnoliopsida</taxon>
        <taxon>Magnoliidae</taxon>
        <taxon>Laurales</taxon>
        <taxon>Lauraceae</taxon>
        <taxon>Cinnamomum</taxon>
    </lineage>
</organism>
<dbReference type="OrthoDB" id="275715at2759"/>
<evidence type="ECO:0000313" key="3">
    <source>
        <dbReference type="Proteomes" id="UP000283530"/>
    </source>
</evidence>
<dbReference type="CDD" id="cd20264">
    <property type="entry name" value="Complex1_LYR_LYRM4"/>
    <property type="match status" value="1"/>
</dbReference>
<feature type="domain" description="Complex 1 LYR protein" evidence="1">
    <location>
        <begin position="13"/>
        <end position="69"/>
    </location>
</feature>
<name>A0A3S4NTA7_9MAGN</name>
<dbReference type="Pfam" id="PF05347">
    <property type="entry name" value="Complex1_LYR"/>
    <property type="match status" value="1"/>
</dbReference>
<accession>A0A3S4NTA7</accession>
<evidence type="ECO:0000313" key="2">
    <source>
        <dbReference type="EMBL" id="RWR81356.1"/>
    </source>
</evidence>
<dbReference type="InterPro" id="IPR045297">
    <property type="entry name" value="Complex1_LYR_LYRM4"/>
</dbReference>
<dbReference type="AlphaFoldDB" id="A0A3S4NTA7"/>
<dbReference type="InterPro" id="IPR008011">
    <property type="entry name" value="Complex1_LYR_dom"/>
</dbReference>
<dbReference type="STRING" id="337451.A0A3S4NTA7"/>
<keyword evidence="3" id="KW-1185">Reference proteome</keyword>
<dbReference type="EMBL" id="QPKB01000003">
    <property type="protein sequence ID" value="RWR81356.1"/>
    <property type="molecule type" value="Genomic_DNA"/>
</dbReference>
<dbReference type="Proteomes" id="UP000283530">
    <property type="component" value="Unassembled WGS sequence"/>
</dbReference>